<dbReference type="PANTHER" id="PTHR30121:SF6">
    <property type="entry name" value="SLR6007 PROTEIN"/>
    <property type="match status" value="1"/>
</dbReference>
<reference evidence="2 3" key="1">
    <citation type="submission" date="2016-10" db="EMBL/GenBank/DDBJ databases">
        <authorList>
            <person name="de Groot N.N."/>
        </authorList>
    </citation>
    <scope>NUCLEOTIDE SEQUENCE [LARGE SCALE GENOMIC DNA]</scope>
    <source>
        <strain evidence="2 3">DSM 24956</strain>
    </source>
</reference>
<dbReference type="Pfam" id="PF01935">
    <property type="entry name" value="DUF87"/>
    <property type="match status" value="1"/>
</dbReference>
<dbReference type="AlphaFoldDB" id="A0A1H2WQJ7"/>
<evidence type="ECO:0000313" key="2">
    <source>
        <dbReference type="EMBL" id="SDW82534.1"/>
    </source>
</evidence>
<proteinExistence type="predicted"/>
<gene>
    <name evidence="2" type="ORF">SAMN05444411_102253</name>
</gene>
<dbReference type="Proteomes" id="UP000199595">
    <property type="component" value="Unassembled WGS sequence"/>
</dbReference>
<dbReference type="EMBL" id="FNNJ01000002">
    <property type="protein sequence ID" value="SDW82534.1"/>
    <property type="molecule type" value="Genomic_DNA"/>
</dbReference>
<evidence type="ECO:0000313" key="3">
    <source>
        <dbReference type="Proteomes" id="UP000199595"/>
    </source>
</evidence>
<dbReference type="PANTHER" id="PTHR30121">
    <property type="entry name" value="UNCHARACTERIZED PROTEIN YJGR-RELATED"/>
    <property type="match status" value="1"/>
</dbReference>
<accession>A0A1H2WQJ7</accession>
<dbReference type="Gene3D" id="3.40.50.300">
    <property type="entry name" value="P-loop containing nucleotide triphosphate hydrolases"/>
    <property type="match status" value="2"/>
</dbReference>
<dbReference type="SUPFAM" id="SSF52540">
    <property type="entry name" value="P-loop containing nucleoside triphosphate hydrolases"/>
    <property type="match status" value="1"/>
</dbReference>
<protein>
    <recommendedName>
        <fullName evidence="1">Helicase HerA central domain-containing protein</fullName>
    </recommendedName>
</protein>
<dbReference type="InterPro" id="IPR051162">
    <property type="entry name" value="T4SS_component"/>
</dbReference>
<feature type="domain" description="Helicase HerA central" evidence="1">
    <location>
        <begin position="33"/>
        <end position="72"/>
    </location>
</feature>
<sequence length="391" mass="44555">MCDYCDNPICYFAISNFRKDHKRFGILLKDRLHHFYILGKTGTGKTTLLHTKIQQDIEQGRGVCLIDVHGDLVLNVKNSISKHRLNDVVYLDATNPLLTLGYNPLRKVSYEKRALVASNILEVFQRLWGSQGWGVKLSHILRNVLLSLLDQPSANFSDIIKILHDVSFRNQCLANIINPDIKNFWLKEFKNYGKTDLIPIYNKLGGILSYPSVKRILVDNSKQISLRACMDKHKILLVNLSKGSIGADASYILGSLLLTSLSAAAFSRIDIPEIKREYFFVYLDEFQNYTNLSMIEMLSELRKFRVGIIMAHQYIAQLDVKIRDAVLGNVGTIVCFRLGQSDARFMEKEFSPVFETQDFVNLSNYDIYLKLMINGKPSPAFSATSIHPNHL</sequence>
<dbReference type="STRING" id="762486.SAMN05444411_102253"/>
<evidence type="ECO:0000259" key="1">
    <source>
        <dbReference type="Pfam" id="PF01935"/>
    </source>
</evidence>
<name>A0A1H2WQJ7_9FLAO</name>
<dbReference type="OrthoDB" id="9806951at2"/>
<dbReference type="InterPro" id="IPR027417">
    <property type="entry name" value="P-loop_NTPase"/>
</dbReference>
<organism evidence="2 3">
    <name type="scientific">Lutibacter oricola</name>
    <dbReference type="NCBI Taxonomy" id="762486"/>
    <lineage>
        <taxon>Bacteria</taxon>
        <taxon>Pseudomonadati</taxon>
        <taxon>Bacteroidota</taxon>
        <taxon>Flavobacteriia</taxon>
        <taxon>Flavobacteriales</taxon>
        <taxon>Flavobacteriaceae</taxon>
        <taxon>Lutibacter</taxon>
    </lineage>
</organism>
<dbReference type="InterPro" id="IPR002789">
    <property type="entry name" value="HerA_central"/>
</dbReference>
<keyword evidence="3" id="KW-1185">Reference proteome</keyword>
<dbReference type="RefSeq" id="WP_090121096.1">
    <property type="nucleotide sequence ID" value="NZ_FNNJ01000002.1"/>
</dbReference>